<keyword evidence="3" id="KW-1185">Reference proteome</keyword>
<name>A0A844WCZ6_9RHOB</name>
<protein>
    <submittedName>
        <fullName evidence="2">Uncharacterized protein</fullName>
    </submittedName>
</protein>
<accession>A0A844WCZ6</accession>
<evidence type="ECO:0000256" key="1">
    <source>
        <dbReference type="SAM" id="MobiDB-lite"/>
    </source>
</evidence>
<dbReference type="Proteomes" id="UP000443843">
    <property type="component" value="Unassembled WGS sequence"/>
</dbReference>
<dbReference type="EMBL" id="WNXQ01000009">
    <property type="protein sequence ID" value="MWB79323.1"/>
    <property type="molecule type" value="Genomic_DNA"/>
</dbReference>
<sequence>MAACTNSADLDEPPVDLGNFLLGHNVVVASKAQKGPLSREATPDEWVASLKSAIGERFGRYDGTNYYHIGVSVEGYVIAQPGIPLVLSPKSILIVNLTVWDDAQNRKLTDKPKQITVFESLSGGTLVGTGYTMSKEEQMKNLSMNAAKAIQNFLVENREWFGPDKMPPPKPAGRAPQPLAAPAGDGAAPAPAAGTAAAPVAGPVTGPVTAPVAAPVTSTLPPANAVPATSPAAQVFAPIEEPDVIGPAGSASGG</sequence>
<reference evidence="2 3" key="1">
    <citation type="submission" date="2019-11" db="EMBL/GenBank/DDBJ databases">
        <title>Pseudooceanicola pacifica sp. nov., isolated from deep-sea sediment of the Pacific Ocean.</title>
        <authorList>
            <person name="Lyu L."/>
        </authorList>
    </citation>
    <scope>NUCLEOTIDE SEQUENCE [LARGE SCALE GENOMIC DNA]</scope>
    <source>
        <strain evidence="2 3">216_PA32_1</strain>
    </source>
</reference>
<dbReference type="AlphaFoldDB" id="A0A844WCZ6"/>
<evidence type="ECO:0000313" key="3">
    <source>
        <dbReference type="Proteomes" id="UP000443843"/>
    </source>
</evidence>
<feature type="region of interest" description="Disordered" evidence="1">
    <location>
        <begin position="160"/>
        <end position="229"/>
    </location>
</feature>
<gene>
    <name evidence="2" type="ORF">GLS40_14885</name>
</gene>
<proteinExistence type="predicted"/>
<feature type="compositionally biased region" description="Low complexity" evidence="1">
    <location>
        <begin position="172"/>
        <end position="223"/>
    </location>
</feature>
<comment type="caution">
    <text evidence="2">The sequence shown here is derived from an EMBL/GenBank/DDBJ whole genome shotgun (WGS) entry which is preliminary data.</text>
</comment>
<evidence type="ECO:0000313" key="2">
    <source>
        <dbReference type="EMBL" id="MWB79323.1"/>
    </source>
</evidence>
<organism evidence="2 3">
    <name type="scientific">Pseudooceanicola pacificus</name>
    <dbReference type="NCBI Taxonomy" id="2676438"/>
    <lineage>
        <taxon>Bacteria</taxon>
        <taxon>Pseudomonadati</taxon>
        <taxon>Pseudomonadota</taxon>
        <taxon>Alphaproteobacteria</taxon>
        <taxon>Rhodobacterales</taxon>
        <taxon>Paracoccaceae</taxon>
        <taxon>Pseudooceanicola</taxon>
    </lineage>
</organism>